<dbReference type="AlphaFoldDB" id="A0A5C3DQL5"/>
<dbReference type="GO" id="GO:0097038">
    <property type="term" value="C:perinuclear endoplasmic reticulum"/>
    <property type="evidence" value="ECO:0007669"/>
    <property type="project" value="TreeGrafter"/>
</dbReference>
<feature type="region of interest" description="Disordered" evidence="1">
    <location>
        <begin position="494"/>
        <end position="649"/>
    </location>
</feature>
<protein>
    <submittedName>
        <fullName evidence="3">Related to ICE2 - integral ER membrane protein with type-III transmembrane domains</fullName>
    </submittedName>
</protein>
<feature type="compositionally biased region" description="Basic residues" evidence="1">
    <location>
        <begin position="554"/>
        <end position="568"/>
    </location>
</feature>
<keyword evidence="2 3" id="KW-0812">Transmembrane</keyword>
<keyword evidence="2" id="KW-1133">Transmembrane helix</keyword>
<feature type="transmembrane region" description="Helical" evidence="2">
    <location>
        <begin position="243"/>
        <end position="265"/>
    </location>
</feature>
<proteinExistence type="predicted"/>
<sequence length="727" mass="79320">MSFASSLAVNFGRVATFIQVLFYLPLALDIAGQDAFLALSASLASYYLFLSTVRLLTRGTRLAWIGQTLAVFQFIVIPACLLVCFNVYSPPSATIFPPRRADSQDKTATEAITNLFSRRPSAVTLDALDPDDFHSLTGSDFLDRVVSASVAFFFWLARRVPGWWHTLLRISSPFFSLLEGVASLLVIQSLASTSRWIIASSLATPSPRYQRASGTPTPKGAAWVSNTFIMRSLASIGFGASEVWQIFFLLVSATIYVTAAFALYVSFDGATKDRPGTAAAIAASVTSTLWLTAIAFAIRKGNVIETSLMFAYVVFNIYQLGPSLSFTPDPISLIRSFKVNTHGQAFVDKLPRSLQAPLTSKILQAASGLIEVIAHWLGQSVDFIHAAGAALPKSVIVSLIYRLMVLYAASRILPMLKGSVAPKHTDENGVHRKPSWGRTPRSIGTDDDSDWSSSSTSASTSSLSGTEVEELEEEVWDEDEGRWVLQRRRLRRRRRRRTPFDGEVESESESASEYSEDDSGIAYNDESKSIADQLKEPLSLADELKSPPSLPRQRPVRGKRRRPTKPGRRGSLARTSATSPPSTSISLPSTSATQGDSPTGHKRPNISRPPSESRRHKRPRPPPSTSTSSSPSTAPSHPSTPVSPHDSEATEEGFGSFISILVSYSRLILIAVYSHLLLLDQKNQIYWRFLTVGLTLFLWGLEIVISKEEEGLGVGGVGELGAAAERG</sequence>
<accession>A0A5C3DQL5</accession>
<dbReference type="EMBL" id="OOIN01000001">
    <property type="protein sequence ID" value="SPO19707.1"/>
    <property type="molecule type" value="Genomic_DNA"/>
</dbReference>
<feature type="transmembrane region" description="Helical" evidence="2">
    <location>
        <begin position="653"/>
        <end position="673"/>
    </location>
</feature>
<evidence type="ECO:0000313" key="3">
    <source>
        <dbReference type="EMBL" id="SPO19707.1"/>
    </source>
</evidence>
<feature type="compositionally biased region" description="Low complexity" evidence="1">
    <location>
        <begin position="625"/>
        <end position="644"/>
    </location>
</feature>
<reference evidence="3 4" key="1">
    <citation type="submission" date="2018-03" db="EMBL/GenBank/DDBJ databases">
        <authorList>
            <person name="Guldener U."/>
        </authorList>
    </citation>
    <scope>NUCLEOTIDE SEQUENCE [LARGE SCALE GENOMIC DNA]</scope>
    <source>
        <strain evidence="3 4">NBRC100155</strain>
    </source>
</reference>
<dbReference type="Pfam" id="PF08426">
    <property type="entry name" value="ICE2"/>
    <property type="match status" value="2"/>
</dbReference>
<dbReference type="Proteomes" id="UP000324022">
    <property type="component" value="Unassembled WGS sequence"/>
</dbReference>
<feature type="compositionally biased region" description="Low complexity" evidence="1">
    <location>
        <begin position="451"/>
        <end position="466"/>
    </location>
</feature>
<feature type="transmembrane region" description="Helical" evidence="2">
    <location>
        <begin position="277"/>
        <end position="298"/>
    </location>
</feature>
<evidence type="ECO:0000313" key="4">
    <source>
        <dbReference type="Proteomes" id="UP000324022"/>
    </source>
</evidence>
<dbReference type="GO" id="GO:0032541">
    <property type="term" value="C:cortical endoplasmic reticulum"/>
    <property type="evidence" value="ECO:0007669"/>
    <property type="project" value="TreeGrafter"/>
</dbReference>
<feature type="compositionally biased region" description="Basic and acidic residues" evidence="1">
    <location>
        <begin position="525"/>
        <end position="535"/>
    </location>
</feature>
<organism evidence="3 4">
    <name type="scientific">Ustilago trichophora</name>
    <dbReference type="NCBI Taxonomy" id="86804"/>
    <lineage>
        <taxon>Eukaryota</taxon>
        <taxon>Fungi</taxon>
        <taxon>Dikarya</taxon>
        <taxon>Basidiomycota</taxon>
        <taxon>Ustilaginomycotina</taxon>
        <taxon>Ustilaginomycetes</taxon>
        <taxon>Ustilaginales</taxon>
        <taxon>Ustilaginaceae</taxon>
        <taxon>Ustilago</taxon>
    </lineage>
</organism>
<dbReference type="PANTHER" id="PTHR31726">
    <property type="entry name" value="PROTEIN ICE2"/>
    <property type="match status" value="1"/>
</dbReference>
<evidence type="ECO:0000256" key="2">
    <source>
        <dbReference type="SAM" id="Phobius"/>
    </source>
</evidence>
<dbReference type="PANTHER" id="PTHR31726:SF2">
    <property type="entry name" value="PROTEIN ICE2"/>
    <property type="match status" value="1"/>
</dbReference>
<keyword evidence="2" id="KW-0472">Membrane</keyword>
<feature type="transmembrane region" description="Helical" evidence="2">
    <location>
        <begin position="7"/>
        <end position="24"/>
    </location>
</feature>
<name>A0A5C3DQL5_9BASI</name>
<feature type="region of interest" description="Disordered" evidence="1">
    <location>
        <begin position="420"/>
        <end position="471"/>
    </location>
</feature>
<evidence type="ECO:0000256" key="1">
    <source>
        <dbReference type="SAM" id="MobiDB-lite"/>
    </source>
</evidence>
<dbReference type="InterPro" id="IPR013635">
    <property type="entry name" value="Ice2"/>
</dbReference>
<dbReference type="GO" id="GO:0048309">
    <property type="term" value="P:endoplasmic reticulum inheritance"/>
    <property type="evidence" value="ECO:0007669"/>
    <property type="project" value="TreeGrafter"/>
</dbReference>
<feature type="compositionally biased region" description="Acidic residues" evidence="1">
    <location>
        <begin position="502"/>
        <end position="519"/>
    </location>
</feature>
<dbReference type="GO" id="GO:0005789">
    <property type="term" value="C:endoplasmic reticulum membrane"/>
    <property type="evidence" value="ECO:0007669"/>
    <property type="project" value="TreeGrafter"/>
</dbReference>
<feature type="transmembrane region" description="Helical" evidence="2">
    <location>
        <begin position="685"/>
        <end position="705"/>
    </location>
</feature>
<dbReference type="GO" id="GO:0000921">
    <property type="term" value="P:septin ring assembly"/>
    <property type="evidence" value="ECO:0007669"/>
    <property type="project" value="TreeGrafter"/>
</dbReference>
<feature type="transmembrane region" description="Helical" evidence="2">
    <location>
        <begin position="69"/>
        <end position="88"/>
    </location>
</feature>
<feature type="transmembrane region" description="Helical" evidence="2">
    <location>
        <begin position="36"/>
        <end position="57"/>
    </location>
</feature>
<dbReference type="OrthoDB" id="5577218at2759"/>
<feature type="compositionally biased region" description="Low complexity" evidence="1">
    <location>
        <begin position="569"/>
        <end position="593"/>
    </location>
</feature>
<gene>
    <name evidence="3" type="ORF">UTRI_00098_B</name>
</gene>
<keyword evidence="4" id="KW-1185">Reference proteome</keyword>